<dbReference type="SUPFAM" id="SSF48576">
    <property type="entry name" value="Terpenoid synthases"/>
    <property type="match status" value="1"/>
</dbReference>
<organism evidence="1 2">
    <name type="scientific">Cytospora leucostoma</name>
    <dbReference type="NCBI Taxonomy" id="1230097"/>
    <lineage>
        <taxon>Eukaryota</taxon>
        <taxon>Fungi</taxon>
        <taxon>Dikarya</taxon>
        <taxon>Ascomycota</taxon>
        <taxon>Pezizomycotina</taxon>
        <taxon>Sordariomycetes</taxon>
        <taxon>Sordariomycetidae</taxon>
        <taxon>Diaporthales</taxon>
        <taxon>Cytosporaceae</taxon>
        <taxon>Cytospora</taxon>
    </lineage>
</organism>
<sequence>MEFVYSEEVIPGVYETHGLGKHIPLRIHKDPFKEIKGALRAQGDWARNVSPIKGYKGGLAEPYSFIRVTVPECLPNRLEIISYANEFAFLYDDEMEGLDLKNLSEETATTGLLGTFGDIALVHKTHSDMRPEKRLQAQILSDMLAIDRERALTTMRAWATFVQLASRTRSAPFETMEEYVPARVIDAGELIWFGTLTFGMALTIPSEEHDLCMELARSGYVVLGLTNDLYSWQKERDAAERVGQDHVFNAIWVIMKERSIGEEEAKAICADEIKRYLSEYCGIVDKTKSDPSLSKDLRAYVEAVKFSCIGNLVWSIYCPRYHDS</sequence>
<name>A0A423VIM4_9PEZI</name>
<dbReference type="Proteomes" id="UP000285146">
    <property type="component" value="Unassembled WGS sequence"/>
</dbReference>
<dbReference type="OrthoDB" id="6921389at2759"/>
<gene>
    <name evidence="1" type="ORF">VPNG_09859</name>
</gene>
<reference evidence="1 2" key="1">
    <citation type="submission" date="2015-09" db="EMBL/GenBank/DDBJ databases">
        <title>Host preference determinants of Valsa canker pathogens revealed by comparative genomics.</title>
        <authorList>
            <person name="Yin Z."/>
            <person name="Huang L."/>
        </authorList>
    </citation>
    <scope>NUCLEOTIDE SEQUENCE [LARGE SCALE GENOMIC DNA]</scope>
    <source>
        <strain evidence="1 2">SXYLt</strain>
    </source>
</reference>
<dbReference type="EMBL" id="LKEB01000095">
    <property type="protein sequence ID" value="ROV90816.1"/>
    <property type="molecule type" value="Genomic_DNA"/>
</dbReference>
<dbReference type="STRING" id="1230097.A0A423VIM4"/>
<dbReference type="InParanoid" id="A0A423VIM4"/>
<evidence type="ECO:0008006" key="3">
    <source>
        <dbReference type="Google" id="ProtNLM"/>
    </source>
</evidence>
<evidence type="ECO:0000313" key="1">
    <source>
        <dbReference type="EMBL" id="ROV90816.1"/>
    </source>
</evidence>
<keyword evidence="2" id="KW-1185">Reference proteome</keyword>
<comment type="caution">
    <text evidence="1">The sequence shown here is derived from an EMBL/GenBank/DDBJ whole genome shotgun (WGS) entry which is preliminary data.</text>
</comment>
<protein>
    <recommendedName>
        <fullName evidence="3">Terpene synthase</fullName>
    </recommendedName>
</protein>
<dbReference type="Gene3D" id="1.10.600.10">
    <property type="entry name" value="Farnesyl Diphosphate Synthase"/>
    <property type="match status" value="1"/>
</dbReference>
<evidence type="ECO:0000313" key="2">
    <source>
        <dbReference type="Proteomes" id="UP000285146"/>
    </source>
</evidence>
<accession>A0A423VIM4</accession>
<dbReference type="Pfam" id="PF19086">
    <property type="entry name" value="Terpene_syn_C_2"/>
    <property type="match status" value="1"/>
</dbReference>
<dbReference type="InterPro" id="IPR008949">
    <property type="entry name" value="Isoprenoid_synthase_dom_sf"/>
</dbReference>
<dbReference type="AlphaFoldDB" id="A0A423VIM4"/>
<proteinExistence type="predicted"/>